<evidence type="ECO:0000256" key="4">
    <source>
        <dbReference type="ARBA" id="ARBA00023163"/>
    </source>
</evidence>
<proteinExistence type="predicted"/>
<dbReference type="Pfam" id="PF01418">
    <property type="entry name" value="HTH_6"/>
    <property type="match status" value="1"/>
</dbReference>
<keyword evidence="2" id="KW-0238">DNA-binding</keyword>
<comment type="caution">
    <text evidence="7">The sequence shown here is derived from an EMBL/GenBank/DDBJ whole genome shotgun (WGS) entry which is preliminary data.</text>
</comment>
<evidence type="ECO:0000259" key="5">
    <source>
        <dbReference type="PROSITE" id="PS51071"/>
    </source>
</evidence>
<feature type="domain" description="SIS" evidence="6">
    <location>
        <begin position="160"/>
        <end position="299"/>
    </location>
</feature>
<dbReference type="SUPFAM" id="SSF46689">
    <property type="entry name" value="Homeodomain-like"/>
    <property type="match status" value="1"/>
</dbReference>
<dbReference type="GO" id="GO:0003677">
    <property type="term" value="F:DNA binding"/>
    <property type="evidence" value="ECO:0007669"/>
    <property type="project" value="UniProtKB-KW"/>
</dbReference>
<dbReference type="PROSITE" id="PS51071">
    <property type="entry name" value="HTH_RPIR"/>
    <property type="match status" value="1"/>
</dbReference>
<dbReference type="GO" id="GO:0097367">
    <property type="term" value="F:carbohydrate derivative binding"/>
    <property type="evidence" value="ECO:0007669"/>
    <property type="project" value="InterPro"/>
</dbReference>
<dbReference type="PANTHER" id="PTHR30514">
    <property type="entry name" value="GLUCOKINASE"/>
    <property type="match status" value="1"/>
</dbReference>
<dbReference type="GO" id="GO:0006096">
    <property type="term" value="P:glycolytic process"/>
    <property type="evidence" value="ECO:0007669"/>
    <property type="project" value="UniProtKB-KW"/>
</dbReference>
<dbReference type="InterPro" id="IPR009057">
    <property type="entry name" value="Homeodomain-like_sf"/>
</dbReference>
<accession>A0A4Q7V5U2</accession>
<sequence length="320" mass="33939">MEPRRFAPPEGALSGFGWPGATEMNQVIAPVRQGALLDRVASALEGMRPSERLVGEFVLRQPNQVIDLPFGELAQRAGVSQPTVARFCTALGFSGLREFKLRLAKSLARGVPMADGVPFVHRDVQPGDSAAEIGAKVFDRSIAALVTVRNHLDPAAIAAAVDALRKARRIEFYGLGNSGIVALDAQHKFFRLGVATAAHSDPHVHAMAASMLGPGDVVVAISGSGRTRDLIRSVEIARETGATVIAITVANSPLAQASDIAVLADVPEDPDVYAPMTSRLAHLAIFDVLAVGVAIARGPELAERLQRAKAVINEKRFDDL</sequence>
<reference evidence="7 8" key="1">
    <citation type="submission" date="2019-02" db="EMBL/GenBank/DDBJ databases">
        <title>Genomic Encyclopedia of Type Strains, Phase IV (KMG-IV): sequencing the most valuable type-strain genomes for metagenomic binning, comparative biology and taxonomic classification.</title>
        <authorList>
            <person name="Goeker M."/>
        </authorList>
    </citation>
    <scope>NUCLEOTIDE SEQUENCE [LARGE SCALE GENOMIC DNA]</scope>
    <source>
        <strain evidence="7 8">DSM 19570</strain>
    </source>
</reference>
<evidence type="ECO:0000313" key="8">
    <source>
        <dbReference type="Proteomes" id="UP000293671"/>
    </source>
</evidence>
<dbReference type="GO" id="GO:0003700">
    <property type="term" value="F:DNA-binding transcription factor activity"/>
    <property type="evidence" value="ECO:0007669"/>
    <property type="project" value="InterPro"/>
</dbReference>
<gene>
    <name evidence="7" type="ORF">EV670_3592</name>
</gene>
<keyword evidence="8" id="KW-1185">Reference proteome</keyword>
<dbReference type="InterPro" id="IPR000281">
    <property type="entry name" value="HTH_RpiR"/>
</dbReference>
<evidence type="ECO:0000259" key="6">
    <source>
        <dbReference type="PROSITE" id="PS51464"/>
    </source>
</evidence>
<keyword evidence="1" id="KW-0805">Transcription regulation</keyword>
<dbReference type="PANTHER" id="PTHR30514:SF1">
    <property type="entry name" value="HTH-TYPE TRANSCRIPTIONAL REGULATOR HEXR-RELATED"/>
    <property type="match status" value="1"/>
</dbReference>
<evidence type="ECO:0000256" key="3">
    <source>
        <dbReference type="ARBA" id="ARBA00023152"/>
    </source>
</evidence>
<keyword evidence="4" id="KW-0804">Transcription</keyword>
<dbReference type="SUPFAM" id="SSF53697">
    <property type="entry name" value="SIS domain"/>
    <property type="match status" value="1"/>
</dbReference>
<dbReference type="InterPro" id="IPR001347">
    <property type="entry name" value="SIS_dom"/>
</dbReference>
<dbReference type="EMBL" id="SHKP01000010">
    <property type="protein sequence ID" value="RZT91916.1"/>
    <property type="molecule type" value="Genomic_DNA"/>
</dbReference>
<dbReference type="Gene3D" id="3.40.50.10490">
    <property type="entry name" value="Glucose-6-phosphate isomerase like protein, domain 1"/>
    <property type="match status" value="1"/>
</dbReference>
<dbReference type="InterPro" id="IPR047640">
    <property type="entry name" value="RpiR-like"/>
</dbReference>
<organism evidence="7 8">
    <name type="scientific">Rivibacter subsaxonicus</name>
    <dbReference type="NCBI Taxonomy" id="457575"/>
    <lineage>
        <taxon>Bacteria</taxon>
        <taxon>Pseudomonadati</taxon>
        <taxon>Pseudomonadota</taxon>
        <taxon>Betaproteobacteria</taxon>
        <taxon>Burkholderiales</taxon>
        <taxon>Rivibacter</taxon>
    </lineage>
</organism>
<dbReference type="AlphaFoldDB" id="A0A4Q7V5U2"/>
<dbReference type="InterPro" id="IPR035472">
    <property type="entry name" value="RpiR-like_SIS"/>
</dbReference>
<dbReference type="Gene3D" id="1.10.10.10">
    <property type="entry name" value="Winged helix-like DNA-binding domain superfamily/Winged helix DNA-binding domain"/>
    <property type="match status" value="1"/>
</dbReference>
<dbReference type="Proteomes" id="UP000293671">
    <property type="component" value="Unassembled WGS sequence"/>
</dbReference>
<dbReference type="InterPro" id="IPR036388">
    <property type="entry name" value="WH-like_DNA-bd_sf"/>
</dbReference>
<dbReference type="PROSITE" id="PS51464">
    <property type="entry name" value="SIS"/>
    <property type="match status" value="1"/>
</dbReference>
<evidence type="ECO:0000256" key="2">
    <source>
        <dbReference type="ARBA" id="ARBA00023125"/>
    </source>
</evidence>
<feature type="domain" description="HTH rpiR-type" evidence="5">
    <location>
        <begin position="34"/>
        <end position="110"/>
    </location>
</feature>
<keyword evidence="3" id="KW-0324">Glycolysis</keyword>
<dbReference type="Pfam" id="PF01380">
    <property type="entry name" value="SIS"/>
    <property type="match status" value="1"/>
</dbReference>
<protein>
    <submittedName>
        <fullName evidence="7">RpiR family transcriptional regulator</fullName>
    </submittedName>
</protein>
<evidence type="ECO:0000313" key="7">
    <source>
        <dbReference type="EMBL" id="RZT91916.1"/>
    </source>
</evidence>
<name>A0A4Q7V5U2_9BURK</name>
<dbReference type="InterPro" id="IPR046348">
    <property type="entry name" value="SIS_dom_sf"/>
</dbReference>
<evidence type="ECO:0000256" key="1">
    <source>
        <dbReference type="ARBA" id="ARBA00023015"/>
    </source>
</evidence>
<dbReference type="CDD" id="cd05013">
    <property type="entry name" value="SIS_RpiR"/>
    <property type="match status" value="1"/>
</dbReference>